<keyword evidence="4" id="KW-0408">Iron</keyword>
<evidence type="ECO:0000256" key="1">
    <source>
        <dbReference type="ARBA" id="ARBA00004196"/>
    </source>
</evidence>
<organism evidence="8 9">
    <name type="scientific">Mycoplana rhizolycopersici</name>
    <dbReference type="NCBI Taxonomy" id="2746702"/>
    <lineage>
        <taxon>Bacteria</taxon>
        <taxon>Pseudomonadati</taxon>
        <taxon>Pseudomonadota</taxon>
        <taxon>Alphaproteobacteria</taxon>
        <taxon>Hyphomicrobiales</taxon>
        <taxon>Rhizobiaceae</taxon>
        <taxon>Mycoplana</taxon>
    </lineage>
</organism>
<dbReference type="EMBL" id="JABXYK010000010">
    <property type="protein sequence ID" value="NVP57013.1"/>
    <property type="molecule type" value="Genomic_DNA"/>
</dbReference>
<dbReference type="Pfam" id="PF01497">
    <property type="entry name" value="Peripla_BP_2"/>
    <property type="match status" value="1"/>
</dbReference>
<proteinExistence type="inferred from homology"/>
<dbReference type="PRINTS" id="PR01715">
    <property type="entry name" value="FERRIBNDNGPP"/>
</dbReference>
<comment type="subcellular location">
    <subcellularLocation>
        <location evidence="1">Cell envelope</location>
    </subcellularLocation>
</comment>
<keyword evidence="4" id="KW-0410">Iron transport</keyword>
<evidence type="ECO:0000256" key="2">
    <source>
        <dbReference type="ARBA" id="ARBA00008814"/>
    </source>
</evidence>
<dbReference type="PROSITE" id="PS51318">
    <property type="entry name" value="TAT"/>
    <property type="match status" value="1"/>
</dbReference>
<evidence type="ECO:0000256" key="3">
    <source>
        <dbReference type="ARBA" id="ARBA00022448"/>
    </source>
</evidence>
<dbReference type="Proteomes" id="UP000659172">
    <property type="component" value="Unassembled WGS sequence"/>
</dbReference>
<dbReference type="PROSITE" id="PS50983">
    <property type="entry name" value="FE_B12_PBP"/>
    <property type="match status" value="1"/>
</dbReference>
<sequence>MAIDRPHGCAVSRRQLFGLLAALAVPGRAGAASVTRVAAIDWAMLETAIALGVTPIAATELIAFRDKAVEPAIPPSVADLGLRGSPNYEYLHALKPDLILSSPFYARQEAALEAIAPVYSLPFYVRGEPPYEKALNAVSELGRKLELGEQAEQLLAWQAARIGLMREKLATAAKTPVYIVNIGDARHFRAFGADSMFGDIAARLGLVNAWTDRSRFTFAAPVPLEALAARPEAAIIIVSDIPVEARTSLRDSMIWQSLEPVRKSRVFQIGNVNPYGGICAAMRFASLVTPALVQPREQR</sequence>
<dbReference type="InterPro" id="IPR006311">
    <property type="entry name" value="TAT_signal"/>
</dbReference>
<keyword evidence="5 6" id="KW-0732">Signal</keyword>
<gene>
    <name evidence="8" type="ORF">HV823_17290</name>
</gene>
<evidence type="ECO:0000256" key="4">
    <source>
        <dbReference type="ARBA" id="ARBA00022496"/>
    </source>
</evidence>
<dbReference type="SUPFAM" id="SSF53807">
    <property type="entry name" value="Helical backbone' metal receptor"/>
    <property type="match status" value="1"/>
</dbReference>
<dbReference type="InterPro" id="IPR002491">
    <property type="entry name" value="ABC_transptr_periplasmic_BD"/>
</dbReference>
<evidence type="ECO:0000259" key="7">
    <source>
        <dbReference type="PROSITE" id="PS50983"/>
    </source>
</evidence>
<accession>A0ABX2QIH9</accession>
<keyword evidence="4" id="KW-0406">Ion transport</keyword>
<name>A0ABX2QIH9_9HYPH</name>
<evidence type="ECO:0000256" key="5">
    <source>
        <dbReference type="ARBA" id="ARBA00022729"/>
    </source>
</evidence>
<feature type="signal peptide" evidence="6">
    <location>
        <begin position="1"/>
        <end position="31"/>
    </location>
</feature>
<dbReference type="PANTHER" id="PTHR30532:SF1">
    <property type="entry name" value="IRON(3+)-HYDROXAMATE-BINDING PROTEIN FHUD"/>
    <property type="match status" value="1"/>
</dbReference>
<keyword evidence="9" id="KW-1185">Reference proteome</keyword>
<dbReference type="CDD" id="cd01146">
    <property type="entry name" value="FhuD"/>
    <property type="match status" value="1"/>
</dbReference>
<comment type="similarity">
    <text evidence="2">Belongs to the bacterial solute-binding protein 8 family.</text>
</comment>
<protein>
    <submittedName>
        <fullName evidence="8">Iron-siderophore ABC transporter substrate-binding protein</fullName>
    </submittedName>
</protein>
<comment type="caution">
    <text evidence="8">The sequence shown here is derived from an EMBL/GenBank/DDBJ whole genome shotgun (WGS) entry which is preliminary data.</text>
</comment>
<dbReference type="InterPro" id="IPR051313">
    <property type="entry name" value="Bact_iron-sidero_bind"/>
</dbReference>
<feature type="chain" id="PRO_5045382623" evidence="6">
    <location>
        <begin position="32"/>
        <end position="299"/>
    </location>
</feature>
<dbReference type="PANTHER" id="PTHR30532">
    <property type="entry name" value="IRON III DICITRATE-BINDING PERIPLASMIC PROTEIN"/>
    <property type="match status" value="1"/>
</dbReference>
<keyword evidence="3" id="KW-0813">Transport</keyword>
<evidence type="ECO:0000313" key="9">
    <source>
        <dbReference type="Proteomes" id="UP000659172"/>
    </source>
</evidence>
<dbReference type="Gene3D" id="3.40.50.1980">
    <property type="entry name" value="Nitrogenase molybdenum iron protein domain"/>
    <property type="match status" value="2"/>
</dbReference>
<dbReference type="RefSeq" id="WP_176950973.1">
    <property type="nucleotide sequence ID" value="NZ_JABXYK010000010.1"/>
</dbReference>
<reference evidence="8 9" key="1">
    <citation type="submission" date="2020-06" db="EMBL/GenBank/DDBJ databases">
        <title>Rhizobium sp.nov. isolated from the tomato plant.</title>
        <authorList>
            <person name="Thin K.K."/>
            <person name="Zhang X."/>
            <person name="He S."/>
        </authorList>
    </citation>
    <scope>NUCLEOTIDE SEQUENCE [LARGE SCALE GENOMIC DNA]</scope>
    <source>
        <strain evidence="8 9">DBTS2</strain>
    </source>
</reference>
<evidence type="ECO:0000256" key="6">
    <source>
        <dbReference type="SAM" id="SignalP"/>
    </source>
</evidence>
<feature type="domain" description="Fe/B12 periplasmic-binding" evidence="7">
    <location>
        <begin position="36"/>
        <end position="299"/>
    </location>
</feature>
<evidence type="ECO:0000313" key="8">
    <source>
        <dbReference type="EMBL" id="NVP57013.1"/>
    </source>
</evidence>